<feature type="domain" description="Endonuclease/exonuclease/phosphatase" evidence="9">
    <location>
        <begin position="5"/>
        <end position="248"/>
    </location>
</feature>
<dbReference type="PANTHER" id="PTHR22748">
    <property type="entry name" value="AP ENDONUCLEASE"/>
    <property type="match status" value="1"/>
</dbReference>
<organism evidence="10 11">
    <name type="scientific">Maribacter stanieri</name>
    <dbReference type="NCBI Taxonomy" id="440514"/>
    <lineage>
        <taxon>Bacteria</taxon>
        <taxon>Pseudomonadati</taxon>
        <taxon>Bacteroidota</taxon>
        <taxon>Flavobacteriia</taxon>
        <taxon>Flavobacteriales</taxon>
        <taxon>Flavobacteriaceae</taxon>
        <taxon>Maribacter</taxon>
    </lineage>
</organism>
<accession>A0A1I6HX94</accession>
<dbReference type="PROSITE" id="PS51435">
    <property type="entry name" value="AP_NUCLEASE_F1_4"/>
    <property type="match status" value="1"/>
</dbReference>
<dbReference type="STRING" id="440514.SAMN04488010_0874"/>
<dbReference type="GO" id="GO:0003677">
    <property type="term" value="F:DNA binding"/>
    <property type="evidence" value="ECO:0007669"/>
    <property type="project" value="InterPro"/>
</dbReference>
<dbReference type="PANTHER" id="PTHR22748:SF6">
    <property type="entry name" value="DNA-(APURINIC OR APYRIMIDINIC SITE) ENDONUCLEASE"/>
    <property type="match status" value="1"/>
</dbReference>
<dbReference type="EMBL" id="FOYX01000001">
    <property type="protein sequence ID" value="SFR59039.1"/>
    <property type="molecule type" value="Genomic_DNA"/>
</dbReference>
<evidence type="ECO:0000256" key="6">
    <source>
        <dbReference type="PIRSR" id="PIRSR604808-1"/>
    </source>
</evidence>
<evidence type="ECO:0000313" key="10">
    <source>
        <dbReference type="EMBL" id="SFR59039.1"/>
    </source>
</evidence>
<dbReference type="InterPro" id="IPR036691">
    <property type="entry name" value="Endo/exonu/phosph_ase_sf"/>
</dbReference>
<evidence type="ECO:0000256" key="4">
    <source>
        <dbReference type="ARBA" id="ARBA00022801"/>
    </source>
</evidence>
<dbReference type="GO" id="GO:0046872">
    <property type="term" value="F:metal ion binding"/>
    <property type="evidence" value="ECO:0007669"/>
    <property type="project" value="UniProtKB-KW"/>
</dbReference>
<feature type="binding site" evidence="7">
    <location>
        <position position="248"/>
    </location>
    <ligand>
        <name>Mg(2+)</name>
        <dbReference type="ChEBI" id="CHEBI:18420"/>
        <label>1</label>
    </ligand>
</feature>
<evidence type="ECO:0000256" key="1">
    <source>
        <dbReference type="ARBA" id="ARBA00001936"/>
    </source>
</evidence>
<dbReference type="GO" id="GO:0008081">
    <property type="term" value="F:phosphoric diester hydrolase activity"/>
    <property type="evidence" value="ECO:0007669"/>
    <property type="project" value="TreeGrafter"/>
</dbReference>
<dbReference type="RefSeq" id="WP_317041475.1">
    <property type="nucleotide sequence ID" value="NZ_FOYX01000001.1"/>
</dbReference>
<proteinExistence type="inferred from homology"/>
<sequence length="257" mass="29259">MMKLVSWNVNGIRASVKKGFEDIVKDFDADVFCVQETKAQDDQVAEALKDITDYELFSNSAERKGYSGTGILSKQKPVAFNKNMGIEIHDLEGRITHSEFEHFHLVNVYIPNSGSGLKRLDYRAGWDKDFTNYLKELSKTKPLIITGDFNVAHTANDLANPKSNYNKTSGFTQVEIDGFDHMLKELNLVDSFRKLHPTTFDKYTFWSARGGARGRNVGWRLDYFLVSESIWDKVTSAEIHDQIMGSDHCPISLEIEF</sequence>
<keyword evidence="7" id="KW-0464">Manganese</keyword>
<dbReference type="Proteomes" id="UP000199462">
    <property type="component" value="Unassembled WGS sequence"/>
</dbReference>
<dbReference type="InterPro" id="IPR020848">
    <property type="entry name" value="AP_endonuclease_F1_CS"/>
</dbReference>
<reference evidence="11" key="1">
    <citation type="submission" date="2016-10" db="EMBL/GenBank/DDBJ databases">
        <authorList>
            <person name="Varghese N."/>
            <person name="Submissions S."/>
        </authorList>
    </citation>
    <scope>NUCLEOTIDE SEQUENCE [LARGE SCALE GENOMIC DNA]</scope>
    <source>
        <strain evidence="11">DSM 19891</strain>
    </source>
</reference>
<feature type="site" description="Transition state stabilizer" evidence="8">
    <location>
        <position position="150"/>
    </location>
</feature>
<dbReference type="InterPro" id="IPR005135">
    <property type="entry name" value="Endo/exonuclease/phosphatase"/>
</dbReference>
<dbReference type="PROSITE" id="PS00727">
    <property type="entry name" value="AP_NUCLEASE_F1_2"/>
    <property type="match status" value="1"/>
</dbReference>
<dbReference type="AlphaFoldDB" id="A0A1I6HX94"/>
<keyword evidence="5 7" id="KW-0460">Magnesium</keyword>
<dbReference type="PROSITE" id="PS00728">
    <property type="entry name" value="AP_NUCLEASE_F1_3"/>
    <property type="match status" value="1"/>
</dbReference>
<dbReference type="Gene3D" id="3.60.10.10">
    <property type="entry name" value="Endonuclease/exonuclease/phosphatase"/>
    <property type="match status" value="1"/>
</dbReference>
<dbReference type="InterPro" id="IPR020847">
    <property type="entry name" value="AP_endonuclease_F1_BS"/>
</dbReference>
<gene>
    <name evidence="10" type="ORF">SAMN04488010_0874</name>
</gene>
<dbReference type="Pfam" id="PF03372">
    <property type="entry name" value="Exo_endo_phos"/>
    <property type="match status" value="1"/>
</dbReference>
<dbReference type="PROSITE" id="PS00726">
    <property type="entry name" value="AP_NUCLEASE_F1_1"/>
    <property type="match status" value="1"/>
</dbReference>
<dbReference type="GO" id="GO:0008311">
    <property type="term" value="F:double-stranded DNA 3'-5' DNA exonuclease activity"/>
    <property type="evidence" value="ECO:0007669"/>
    <property type="project" value="TreeGrafter"/>
</dbReference>
<evidence type="ECO:0000259" key="9">
    <source>
        <dbReference type="Pfam" id="PF03372"/>
    </source>
</evidence>
<evidence type="ECO:0000256" key="3">
    <source>
        <dbReference type="ARBA" id="ARBA00022723"/>
    </source>
</evidence>
<feature type="active site" description="Proton donor/acceptor" evidence="6">
    <location>
        <position position="148"/>
    </location>
</feature>
<evidence type="ECO:0000313" key="11">
    <source>
        <dbReference type="Proteomes" id="UP000199462"/>
    </source>
</evidence>
<protein>
    <submittedName>
        <fullName evidence="10">Exodeoxyribonuclease-3</fullName>
    </submittedName>
</protein>
<feature type="binding site" evidence="7">
    <location>
        <position position="8"/>
    </location>
    <ligand>
        <name>Mg(2+)</name>
        <dbReference type="ChEBI" id="CHEBI:18420"/>
        <label>1</label>
    </ligand>
</feature>
<comment type="cofactor">
    <cofactor evidence="7">
        <name>Mg(2+)</name>
        <dbReference type="ChEBI" id="CHEBI:18420"/>
    </cofactor>
    <cofactor evidence="7">
        <name>Mn(2+)</name>
        <dbReference type="ChEBI" id="CHEBI:29035"/>
    </cofactor>
    <text evidence="7">Probably binds two magnesium or manganese ions per subunit.</text>
</comment>
<dbReference type="SUPFAM" id="SSF56219">
    <property type="entry name" value="DNase I-like"/>
    <property type="match status" value="1"/>
</dbReference>
<comment type="cofactor">
    <cofactor evidence="1">
        <name>Mn(2+)</name>
        <dbReference type="ChEBI" id="CHEBI:29035"/>
    </cofactor>
</comment>
<dbReference type="NCBIfam" id="TIGR00195">
    <property type="entry name" value="exoDNase_III"/>
    <property type="match status" value="1"/>
</dbReference>
<evidence type="ECO:0000256" key="7">
    <source>
        <dbReference type="PIRSR" id="PIRSR604808-2"/>
    </source>
</evidence>
<dbReference type="CDD" id="cd09087">
    <property type="entry name" value="Ape1-like_AP-endo"/>
    <property type="match status" value="1"/>
</dbReference>
<keyword evidence="11" id="KW-1185">Reference proteome</keyword>
<keyword evidence="4" id="KW-0378">Hydrolase</keyword>
<keyword evidence="3 7" id="KW-0479">Metal-binding</keyword>
<feature type="active site" description="Proton acceptor" evidence="6">
    <location>
        <position position="248"/>
    </location>
</feature>
<comment type="similarity">
    <text evidence="2">Belongs to the DNA repair enzymes AP/ExoA family.</text>
</comment>
<dbReference type="NCBIfam" id="TIGR00633">
    <property type="entry name" value="xth"/>
    <property type="match status" value="1"/>
</dbReference>
<feature type="active site" evidence="6">
    <location>
        <position position="109"/>
    </location>
</feature>
<dbReference type="GO" id="GO:0006284">
    <property type="term" value="P:base-excision repair"/>
    <property type="evidence" value="ECO:0007669"/>
    <property type="project" value="TreeGrafter"/>
</dbReference>
<evidence type="ECO:0000256" key="5">
    <source>
        <dbReference type="ARBA" id="ARBA00022842"/>
    </source>
</evidence>
<feature type="site" description="Interaction with DNA substrate" evidence="8">
    <location>
        <position position="248"/>
    </location>
</feature>
<evidence type="ECO:0000256" key="8">
    <source>
        <dbReference type="PIRSR" id="PIRSR604808-3"/>
    </source>
</evidence>
<dbReference type="GO" id="GO:0003906">
    <property type="term" value="F:DNA-(apurinic or apyrimidinic site) endonuclease activity"/>
    <property type="evidence" value="ECO:0007669"/>
    <property type="project" value="TreeGrafter"/>
</dbReference>
<feature type="binding site" evidence="7">
    <location>
        <position position="36"/>
    </location>
    <ligand>
        <name>Mg(2+)</name>
        <dbReference type="ChEBI" id="CHEBI:18420"/>
        <label>1</label>
    </ligand>
</feature>
<name>A0A1I6HX94_9FLAO</name>
<feature type="binding site" evidence="7">
    <location>
        <position position="150"/>
    </location>
    <ligand>
        <name>Mg(2+)</name>
        <dbReference type="ChEBI" id="CHEBI:18420"/>
        <label>1</label>
    </ligand>
</feature>
<feature type="binding site" evidence="7">
    <location>
        <position position="148"/>
    </location>
    <ligand>
        <name>Mg(2+)</name>
        <dbReference type="ChEBI" id="CHEBI:18420"/>
        <label>1</label>
    </ligand>
</feature>
<dbReference type="InterPro" id="IPR004808">
    <property type="entry name" value="AP_endonuc_1"/>
</dbReference>
<feature type="binding site" evidence="7">
    <location>
        <position position="247"/>
    </location>
    <ligand>
        <name>Mg(2+)</name>
        <dbReference type="ChEBI" id="CHEBI:18420"/>
        <label>1</label>
    </ligand>
</feature>
<feature type="site" description="Important for catalytic activity" evidence="8">
    <location>
        <position position="222"/>
    </location>
</feature>
<evidence type="ECO:0000256" key="2">
    <source>
        <dbReference type="ARBA" id="ARBA00007092"/>
    </source>
</evidence>